<evidence type="ECO:0000259" key="3">
    <source>
        <dbReference type="SMART" id="SM00470"/>
    </source>
</evidence>
<evidence type="ECO:0000256" key="1">
    <source>
        <dbReference type="ARBA" id="ARBA00006295"/>
    </source>
</evidence>
<dbReference type="OrthoDB" id="2053844at2"/>
<dbReference type="GO" id="GO:0007059">
    <property type="term" value="P:chromosome segregation"/>
    <property type="evidence" value="ECO:0007669"/>
    <property type="project" value="TreeGrafter"/>
</dbReference>
<proteinExistence type="inferred from homology"/>
<feature type="compositionally biased region" description="Basic and acidic residues" evidence="2">
    <location>
        <begin position="228"/>
        <end position="238"/>
    </location>
</feature>
<dbReference type="GO" id="GO:0003677">
    <property type="term" value="F:DNA binding"/>
    <property type="evidence" value="ECO:0007669"/>
    <property type="project" value="InterPro"/>
</dbReference>
<dbReference type="Pfam" id="PF02195">
    <property type="entry name" value="ParB_N"/>
    <property type="match status" value="1"/>
</dbReference>
<accession>A0A4R3NVP3</accession>
<dbReference type="Gene3D" id="1.10.10.2830">
    <property type="match status" value="1"/>
</dbReference>
<dbReference type="InterPro" id="IPR003115">
    <property type="entry name" value="ParB_N"/>
</dbReference>
<evidence type="ECO:0000313" key="4">
    <source>
        <dbReference type="EMBL" id="TCT41186.1"/>
    </source>
</evidence>
<comment type="similarity">
    <text evidence="1">Belongs to the ParB family.</text>
</comment>
<sequence length="273" mass="30208">MAEFISASIDKIHMGERLRPIDQGYVEAIAASFEERGQISPIMIRSTPAQNKGKTPYTLVAGAYRLSAARLIGWSEIDAIVVAADQVEAQLLEISENLYRNELNPLDRAIFVMKYRELWEEKNGSIDPKGGRPEKQGNDYPVFAKGRELSKQVQNRLGIGAETYKLINRIGQNLHPALRQAVRGTEAETNQALLLKFAKLTPDMQVKAAAALKESGDPQSVLALTKPQKPEKPARDPDTEALAALRKAWGQASQSVKDQFLQEIGLSRFQEAA</sequence>
<evidence type="ECO:0000313" key="5">
    <source>
        <dbReference type="Proteomes" id="UP000295097"/>
    </source>
</evidence>
<dbReference type="Gene3D" id="3.90.1530.30">
    <property type="match status" value="1"/>
</dbReference>
<dbReference type="SMART" id="SM00470">
    <property type="entry name" value="ParB"/>
    <property type="match status" value="1"/>
</dbReference>
<dbReference type="Proteomes" id="UP000295097">
    <property type="component" value="Unassembled WGS sequence"/>
</dbReference>
<keyword evidence="5" id="KW-1185">Reference proteome</keyword>
<evidence type="ECO:0000256" key="2">
    <source>
        <dbReference type="SAM" id="MobiDB-lite"/>
    </source>
</evidence>
<dbReference type="InterPro" id="IPR050336">
    <property type="entry name" value="Chromosome_partition/occlusion"/>
</dbReference>
<protein>
    <submittedName>
        <fullName evidence="4">ParB family chromosome partitioning protein</fullName>
    </submittedName>
</protein>
<dbReference type="SUPFAM" id="SSF110849">
    <property type="entry name" value="ParB/Sulfiredoxin"/>
    <property type="match status" value="1"/>
</dbReference>
<dbReference type="NCBIfam" id="TIGR00180">
    <property type="entry name" value="parB_part"/>
    <property type="match status" value="1"/>
</dbReference>
<dbReference type="InterPro" id="IPR036086">
    <property type="entry name" value="ParB/Sulfiredoxin_sf"/>
</dbReference>
<dbReference type="CDD" id="cd16409">
    <property type="entry name" value="ParB_N_like"/>
    <property type="match status" value="1"/>
</dbReference>
<comment type="caution">
    <text evidence="4">The sequence shown here is derived from an EMBL/GenBank/DDBJ whole genome shotgun (WGS) entry which is preliminary data.</text>
</comment>
<dbReference type="InterPro" id="IPR004437">
    <property type="entry name" value="ParB/RepB/Spo0J"/>
</dbReference>
<gene>
    <name evidence="4" type="ORF">EDC90_1007163</name>
</gene>
<dbReference type="RefSeq" id="WP_132309979.1">
    <property type="nucleotide sequence ID" value="NZ_SMAR01000007.1"/>
</dbReference>
<dbReference type="PANTHER" id="PTHR33375">
    <property type="entry name" value="CHROMOSOME-PARTITIONING PROTEIN PARB-RELATED"/>
    <property type="match status" value="1"/>
</dbReference>
<dbReference type="GO" id="GO:0005694">
    <property type="term" value="C:chromosome"/>
    <property type="evidence" value="ECO:0007669"/>
    <property type="project" value="TreeGrafter"/>
</dbReference>
<dbReference type="EMBL" id="SMAR01000007">
    <property type="protein sequence ID" value="TCT41186.1"/>
    <property type="molecule type" value="Genomic_DNA"/>
</dbReference>
<dbReference type="PANTHER" id="PTHR33375:SF1">
    <property type="entry name" value="CHROMOSOME-PARTITIONING PROTEIN PARB-RELATED"/>
    <property type="match status" value="1"/>
</dbReference>
<feature type="region of interest" description="Disordered" evidence="2">
    <location>
        <begin position="217"/>
        <end position="238"/>
    </location>
</feature>
<dbReference type="AlphaFoldDB" id="A0A4R3NVP3"/>
<organism evidence="4 5">
    <name type="scientific">Martelella mediterranea</name>
    <dbReference type="NCBI Taxonomy" id="293089"/>
    <lineage>
        <taxon>Bacteria</taxon>
        <taxon>Pseudomonadati</taxon>
        <taxon>Pseudomonadota</taxon>
        <taxon>Alphaproteobacteria</taxon>
        <taxon>Hyphomicrobiales</taxon>
        <taxon>Aurantimonadaceae</taxon>
        <taxon>Martelella</taxon>
    </lineage>
</organism>
<name>A0A4R3NVP3_9HYPH</name>
<reference evidence="4 5" key="1">
    <citation type="submission" date="2019-03" db="EMBL/GenBank/DDBJ databases">
        <title>Freshwater and sediment microbial communities from various areas in North America, analyzing microbe dynamics in response to fracking.</title>
        <authorList>
            <person name="Lamendella R."/>
        </authorList>
    </citation>
    <scope>NUCLEOTIDE SEQUENCE [LARGE SCALE GENOMIC DNA]</scope>
    <source>
        <strain evidence="4 5">175.2</strain>
    </source>
</reference>
<feature type="domain" description="ParB-like N-terminal" evidence="3">
    <location>
        <begin position="5"/>
        <end position="98"/>
    </location>
</feature>